<evidence type="ECO:0000313" key="4">
    <source>
        <dbReference type="Proteomes" id="UP000191144"/>
    </source>
</evidence>
<evidence type="ECO:0000259" key="2">
    <source>
        <dbReference type="Pfam" id="PF16997"/>
    </source>
</evidence>
<name>A0A1G4JT38_9SACH</name>
<protein>
    <submittedName>
        <fullName evidence="3">LAME_0F05314g1_1</fullName>
    </submittedName>
</protein>
<evidence type="ECO:0000313" key="3">
    <source>
        <dbReference type="EMBL" id="SCU93880.1"/>
    </source>
</evidence>
<dbReference type="Gene3D" id="1.25.10.60">
    <property type="entry name" value="Rad61, Wapl domain"/>
    <property type="match status" value="1"/>
</dbReference>
<reference evidence="4" key="1">
    <citation type="submission" date="2016-03" db="EMBL/GenBank/DDBJ databases">
        <authorList>
            <person name="Devillers Hugo."/>
        </authorList>
    </citation>
    <scope>NUCLEOTIDE SEQUENCE [LARGE SCALE GENOMIC DNA]</scope>
</reference>
<dbReference type="AlphaFoldDB" id="A0A1G4JT38"/>
<feature type="region of interest" description="Disordered" evidence="1">
    <location>
        <begin position="88"/>
        <end position="107"/>
    </location>
</feature>
<dbReference type="InterPro" id="IPR038496">
    <property type="entry name" value="Rad61_Wapl_sf"/>
</dbReference>
<sequence length="582" mass="65498">MRTYGRLGRAERSVFLRKACVANFSDEEAVSESLSSDERYETITPKTSIDVRVESDDLKPSQDTCVPEYPKAPVQFELLDFLDQPPCKKRRRTRQARPDATGDDIDCDSQETFFSSQAEKSFQSTIDDANSVLLQLGGPLQGPKTELAALDTDPVVSGSQNWPGADLASKKLYGKTRTIVQHADDDDDVLPDAEDGSSDTVECSQSTQHFNHLRAMGETLKYQDDLEFTLQVSLRSNLDTRISSVLGLALNLLNDAGFLDYAVKHCQKEVWEWCLRLLLDSNVLLLHAGAFVLYKLALKPDHSLWGEMDFPTVIFPLIQQTQVATTDDCTEHVKGSYDEFLLLTNRKPGLFYGLKLWNHCLDREESLDEGAIDAILEVLEKDCCHTPDALAIAEKVLSKKGTDNDVSQSRWFKALSQYCSSQATNHSLIKALVKITNDEIEVYDGMSDVFRCSLTFILVNSALLFQNTREDLIDVFVLHLGLCLNLVRIQSLMHQVSEDEVQKTHEVLQQLLRSSDKTLLRDFNQNMYVLICCYFACSGVLTFQPAETKIVRHRLNAFAKEIEPFNKSIHGNVLQMLDAISV</sequence>
<keyword evidence="4" id="KW-1185">Reference proteome</keyword>
<evidence type="ECO:0000256" key="1">
    <source>
        <dbReference type="SAM" id="MobiDB-lite"/>
    </source>
</evidence>
<feature type="domain" description="Rad61 Wapl" evidence="2">
    <location>
        <begin position="206"/>
        <end position="579"/>
    </location>
</feature>
<dbReference type="Pfam" id="PF16997">
    <property type="entry name" value="Wap1"/>
    <property type="match status" value="1"/>
</dbReference>
<dbReference type="OrthoDB" id="4069585at2759"/>
<gene>
    <name evidence="3" type="ORF">LAME_0F05314G</name>
</gene>
<proteinExistence type="predicted"/>
<dbReference type="EMBL" id="LT598477">
    <property type="protein sequence ID" value="SCU93880.1"/>
    <property type="molecule type" value="Genomic_DNA"/>
</dbReference>
<dbReference type="InterPro" id="IPR031550">
    <property type="entry name" value="Rad61_Wapl"/>
</dbReference>
<dbReference type="Proteomes" id="UP000191144">
    <property type="component" value="Chromosome F"/>
</dbReference>
<accession>A0A1G4JT38</accession>
<organism evidence="3 4">
    <name type="scientific">Lachancea meyersii CBS 8951</name>
    <dbReference type="NCBI Taxonomy" id="1266667"/>
    <lineage>
        <taxon>Eukaryota</taxon>
        <taxon>Fungi</taxon>
        <taxon>Dikarya</taxon>
        <taxon>Ascomycota</taxon>
        <taxon>Saccharomycotina</taxon>
        <taxon>Saccharomycetes</taxon>
        <taxon>Saccharomycetales</taxon>
        <taxon>Saccharomycetaceae</taxon>
        <taxon>Lachancea</taxon>
    </lineage>
</organism>